<organism evidence="2 3">
    <name type="scientific">Hoeflea prorocentri</name>
    <dbReference type="NCBI Taxonomy" id="1922333"/>
    <lineage>
        <taxon>Bacteria</taxon>
        <taxon>Pseudomonadati</taxon>
        <taxon>Pseudomonadota</taxon>
        <taxon>Alphaproteobacteria</taxon>
        <taxon>Hyphomicrobiales</taxon>
        <taxon>Rhizobiaceae</taxon>
        <taxon>Hoeflea</taxon>
    </lineage>
</organism>
<sequence>MGEETPAPPKRHTPAMGWFFFSPSGRIDRLPYILGLLFLTAVNGFLLSRLAAVPEDSTEFVFWSFVGFTTALGSIWSAIAIAVKRLHDMNVPGAVAVCLFIAPIAFLTVLVLCLWPGSSGPNRFGEHRNRPKP</sequence>
<keyword evidence="1" id="KW-0472">Membrane</keyword>
<dbReference type="PANTHER" id="PTHR34980">
    <property type="entry name" value="INNER MEMBRANE PROTEIN-RELATED-RELATED"/>
    <property type="match status" value="1"/>
</dbReference>
<dbReference type="Pfam" id="PF05656">
    <property type="entry name" value="DUF805"/>
    <property type="match status" value="1"/>
</dbReference>
<dbReference type="RefSeq" id="WP_267992145.1">
    <property type="nucleotide sequence ID" value="NZ_JAPJZI010000001.1"/>
</dbReference>
<dbReference type="GO" id="GO:0005886">
    <property type="term" value="C:plasma membrane"/>
    <property type="evidence" value="ECO:0007669"/>
    <property type="project" value="TreeGrafter"/>
</dbReference>
<reference evidence="2" key="1">
    <citation type="submission" date="2022-11" db="EMBL/GenBank/DDBJ databases">
        <title>Draft genome sequence of Hoeflea poritis E7-10 and Hoeflea prorocentri PM5-8, separated from scleractinian coral Porites lutea and marine dinoflagellate.</title>
        <authorList>
            <person name="Zhang G."/>
            <person name="Wei Q."/>
            <person name="Cai L."/>
        </authorList>
    </citation>
    <scope>NUCLEOTIDE SEQUENCE</scope>
    <source>
        <strain evidence="2">PM5-8</strain>
    </source>
</reference>
<keyword evidence="1" id="KW-0812">Transmembrane</keyword>
<feature type="transmembrane region" description="Helical" evidence="1">
    <location>
        <begin position="95"/>
        <end position="117"/>
    </location>
</feature>
<dbReference type="EMBL" id="JAPJZI010000001">
    <property type="protein sequence ID" value="MDA5400521.1"/>
    <property type="molecule type" value="Genomic_DNA"/>
</dbReference>
<dbReference type="InterPro" id="IPR008523">
    <property type="entry name" value="DUF805"/>
</dbReference>
<keyword evidence="3" id="KW-1185">Reference proteome</keyword>
<name>A0A9X3ULE6_9HYPH</name>
<accession>A0A9X3ULE6</accession>
<protein>
    <submittedName>
        <fullName evidence="2">DUF805 domain-containing protein</fullName>
    </submittedName>
</protein>
<dbReference type="AlphaFoldDB" id="A0A9X3ULE6"/>
<keyword evidence="1" id="KW-1133">Transmembrane helix</keyword>
<proteinExistence type="predicted"/>
<evidence type="ECO:0000313" key="2">
    <source>
        <dbReference type="EMBL" id="MDA5400521.1"/>
    </source>
</evidence>
<feature type="transmembrane region" description="Helical" evidence="1">
    <location>
        <begin position="30"/>
        <end position="48"/>
    </location>
</feature>
<comment type="caution">
    <text evidence="2">The sequence shown here is derived from an EMBL/GenBank/DDBJ whole genome shotgun (WGS) entry which is preliminary data.</text>
</comment>
<evidence type="ECO:0000256" key="1">
    <source>
        <dbReference type="SAM" id="Phobius"/>
    </source>
</evidence>
<dbReference type="Proteomes" id="UP001151234">
    <property type="component" value="Unassembled WGS sequence"/>
</dbReference>
<evidence type="ECO:0000313" key="3">
    <source>
        <dbReference type="Proteomes" id="UP001151234"/>
    </source>
</evidence>
<feature type="transmembrane region" description="Helical" evidence="1">
    <location>
        <begin position="60"/>
        <end position="83"/>
    </location>
</feature>
<gene>
    <name evidence="2" type="ORF">OQ273_18245</name>
</gene>
<dbReference type="PANTHER" id="PTHR34980:SF3">
    <property type="entry name" value="BLR8105 PROTEIN"/>
    <property type="match status" value="1"/>
</dbReference>